<organism evidence="16 17">
    <name type="scientific">Denticeps clupeoides</name>
    <name type="common">denticle herring</name>
    <dbReference type="NCBI Taxonomy" id="299321"/>
    <lineage>
        <taxon>Eukaryota</taxon>
        <taxon>Metazoa</taxon>
        <taxon>Chordata</taxon>
        <taxon>Craniata</taxon>
        <taxon>Vertebrata</taxon>
        <taxon>Euteleostomi</taxon>
        <taxon>Actinopterygii</taxon>
        <taxon>Neopterygii</taxon>
        <taxon>Teleostei</taxon>
        <taxon>Clupei</taxon>
        <taxon>Clupeiformes</taxon>
        <taxon>Denticipitoidei</taxon>
        <taxon>Denticipitidae</taxon>
        <taxon>Denticeps</taxon>
    </lineage>
</organism>
<feature type="compositionally biased region" description="Polar residues" evidence="6">
    <location>
        <begin position="878"/>
        <end position="890"/>
    </location>
</feature>
<dbReference type="PANTHER" id="PTHR13388">
    <property type="entry name" value="DETONATOR, ISOFORM E"/>
    <property type="match status" value="1"/>
</dbReference>
<feature type="domain" description="Transmembrane protein TMEM132 N-terminal" evidence="9">
    <location>
        <begin position="47"/>
        <end position="108"/>
    </location>
</feature>
<dbReference type="Proteomes" id="UP000694580">
    <property type="component" value="Chromosome 11"/>
</dbReference>
<evidence type="ECO:0000256" key="5">
    <source>
        <dbReference type="ARBA" id="ARBA00023136"/>
    </source>
</evidence>
<dbReference type="Pfam" id="PF15705">
    <property type="entry name" value="TMEM132_N"/>
    <property type="match status" value="1"/>
</dbReference>
<feature type="compositionally biased region" description="Polar residues" evidence="6">
    <location>
        <begin position="1086"/>
        <end position="1097"/>
    </location>
</feature>
<feature type="region of interest" description="Disordered" evidence="6">
    <location>
        <begin position="1061"/>
        <end position="1161"/>
    </location>
</feature>
<feature type="compositionally biased region" description="Gly residues" evidence="6">
    <location>
        <begin position="1135"/>
        <end position="1148"/>
    </location>
</feature>
<evidence type="ECO:0000313" key="16">
    <source>
        <dbReference type="Ensembl" id="ENSDCDP00010037044.1"/>
    </source>
</evidence>
<dbReference type="InterPro" id="IPR055421">
    <property type="entry name" value="TMEM132_3rd"/>
</dbReference>
<dbReference type="Ensembl" id="ENSDCDT00010046552.1">
    <property type="protein sequence ID" value="ENSDCDP00010037044.1"/>
    <property type="gene ID" value="ENSDCDG00010024176.1"/>
</dbReference>
<evidence type="ECO:0000259" key="9">
    <source>
        <dbReference type="Pfam" id="PF15705"/>
    </source>
</evidence>
<dbReference type="InterPro" id="IPR031435">
    <property type="entry name" value="TMEM132_N"/>
</dbReference>
<reference evidence="16 17" key="1">
    <citation type="submission" date="2020-06" db="EMBL/GenBank/DDBJ databases">
        <authorList>
            <consortium name="Wellcome Sanger Institute Data Sharing"/>
        </authorList>
    </citation>
    <scope>NUCLEOTIDE SEQUENCE [LARGE SCALE GENOMIC DNA]</scope>
</reference>
<comment type="subcellular location">
    <subcellularLocation>
        <location evidence="1">Membrane</location>
        <topology evidence="1">Single-pass type I membrane protein</topology>
    </subcellularLocation>
</comment>
<feature type="domain" description="Transmembrane protein family 132 fourth" evidence="11">
    <location>
        <begin position="431"/>
        <end position="528"/>
    </location>
</feature>
<keyword evidence="8" id="KW-0732">Signal</keyword>
<keyword evidence="3 7" id="KW-0812">Transmembrane</keyword>
<name>A0AAY4CWB2_9TELE</name>
<feature type="compositionally biased region" description="Gly residues" evidence="6">
    <location>
        <begin position="241"/>
        <end position="256"/>
    </location>
</feature>
<dbReference type="InterPro" id="IPR055423">
    <property type="entry name" value="Ig_TMEM132_5th"/>
</dbReference>
<dbReference type="Pfam" id="PF23487">
    <property type="entry name" value="Ig_TMEM132_6th"/>
    <property type="match status" value="1"/>
</dbReference>
<feature type="signal peptide" evidence="8">
    <location>
        <begin position="1"/>
        <end position="23"/>
    </location>
</feature>
<evidence type="ECO:0000256" key="8">
    <source>
        <dbReference type="SAM" id="SignalP"/>
    </source>
</evidence>
<dbReference type="Pfam" id="PF23486">
    <property type="entry name" value="Ig_TMEM132_5th"/>
    <property type="match status" value="1"/>
</dbReference>
<dbReference type="Pfam" id="PF15706">
    <property type="entry name" value="TMEM132_C"/>
    <property type="match status" value="1"/>
</dbReference>
<feature type="compositionally biased region" description="Basic and acidic residues" evidence="6">
    <location>
        <begin position="849"/>
        <end position="875"/>
    </location>
</feature>
<reference evidence="16" key="2">
    <citation type="submission" date="2025-08" db="UniProtKB">
        <authorList>
            <consortium name="Ensembl"/>
        </authorList>
    </citation>
    <scope>IDENTIFICATION</scope>
</reference>
<evidence type="ECO:0000259" key="11">
    <source>
        <dbReference type="Pfam" id="PF16070"/>
    </source>
</evidence>
<evidence type="ECO:0000313" key="17">
    <source>
        <dbReference type="Proteomes" id="UP000694580"/>
    </source>
</evidence>
<evidence type="ECO:0000256" key="2">
    <source>
        <dbReference type="ARBA" id="ARBA00006166"/>
    </source>
</evidence>
<feature type="transmembrane region" description="Helical" evidence="7">
    <location>
        <begin position="981"/>
        <end position="1006"/>
    </location>
</feature>
<keyword evidence="4 7" id="KW-1133">Transmembrane helix</keyword>
<dbReference type="GeneTree" id="ENSGT00940000158942"/>
<dbReference type="Pfam" id="PF23039">
    <property type="entry name" value="TMEM132_3rd"/>
    <property type="match status" value="1"/>
</dbReference>
<sequence length="1161" mass="126490">MSLSAHFWRTSHVLLATVVAVATQELDSQEMADNPKSPATFPLFLPASFQVRDADYFLLKEAGQDFMRNSSMRSSTQPLLVVRASRHPVFNVSYGVHSVQRPAPLDLLRPVQLFRPSPGVFTFDWKVNWFVLTRRVFSSAPRVRVLFYVAGRDWDRGQRDPGGAADQLPCVTVYAFWQTQEVRGSCVIGAQRGTCMAEVEPPPGWFSLAEGTSSREGPATPARGNAMELYFQAQPSIQGQCGNGGRSSGGRVGGGPERAEYTPMTPMRRIGSVRLLQEPPGAASVAQLRLGDAIVIQLSSKPLKQTDIASFYILIKSASALDTFTLRAMLKKGVTFRTATPSNTLLWDTTMDTSADGTIAVVCHRKSVPLGKRSNSRLLEILQMDFEVEELSIQSESQVVMWQLVLPADTRVVGEMEGTMRIYTTQRDFVGLAPLVTDTEIINTAVLTGKRVAVPVRTVAVEADGSVTDVSDFTDCSSTNEDILKVSDRCDYVYVNGKEQKGRVRTLVNFTYSYLSAQLEMSVWIPQLPLQIELSDSELSQIKGWRIPIQTGKRPGWSSDEEERKGKGCMLQFQHAQLRVLAHFVAEQSDPREPQAFFLGPDWQVDVTKLVRYFLKVEDPRIVRLQAGRVLSGRDVGTTKIQVFSPLSDSVLAERSVRVLDDRVSITELGLQLVSGLSLGLQLSPGSNRAILATATTQEVLTRPKQGATLSSWLQFSDGTITPLDYFDAAHYRLFVSSLDESVVSIQGSAPSVSVVAEAEGQGALVRMEMSICEGCQKSKRKSTLAVGTGSLKVKFQVNGGRAESTGIYNNTNSSSGTGLYVTPGSRSASVGGKENAVDYGNDADEVDSDRRQREPVLERDVASSSASEREESAMRKVSTTAKSTDGSSGNLERILVSESNGGPFRTRNTSGTGMPRNAGDGFGVSMGTGKAPGNLVNYNFPSQVEVPRQEEEEEESMDDEDEDDEYEGSPANRPLTDLEIGMYTLLVVFCLAILVFLVNCISYIAKFRHKQIPAQGPEPAEHRHDWVWLGTDAELVMNVPGSPLQRDSHATTVIDIDKTASLPRGGGCQPAGLPPGMGRAGTLGGPSSRSESLHSPTSKRKRVQFTTFTSLERQHPKENGHGGIHWVGKEAEDCGGGGAERVEGGGLEAQAPKPEPLEQL</sequence>
<evidence type="ECO:0000256" key="3">
    <source>
        <dbReference type="ARBA" id="ARBA00022692"/>
    </source>
</evidence>
<dbReference type="InterPro" id="IPR055422">
    <property type="entry name" value="Ig_TMEM132_2nd"/>
</dbReference>
<keyword evidence="5 7" id="KW-0472">Membrane</keyword>
<feature type="compositionally biased region" description="Polar residues" evidence="6">
    <location>
        <begin position="809"/>
        <end position="818"/>
    </location>
</feature>
<feature type="region of interest" description="Disordered" evidence="6">
    <location>
        <begin position="941"/>
        <end position="975"/>
    </location>
</feature>
<dbReference type="AlphaFoldDB" id="A0AAY4CWB2"/>
<accession>A0AAY4CWB2</accession>
<feature type="domain" description="Transmembrane protein TMEM132 C-terminal" evidence="10">
    <location>
        <begin position="953"/>
        <end position="1034"/>
    </location>
</feature>
<evidence type="ECO:0008006" key="18">
    <source>
        <dbReference type="Google" id="ProtNLM"/>
    </source>
</evidence>
<feature type="region of interest" description="Disordered" evidence="6">
    <location>
        <begin position="240"/>
        <end position="262"/>
    </location>
</feature>
<evidence type="ECO:0000256" key="7">
    <source>
        <dbReference type="SAM" id="Phobius"/>
    </source>
</evidence>
<dbReference type="InterPro" id="IPR031436">
    <property type="entry name" value="TMEM132_C"/>
</dbReference>
<keyword evidence="17" id="KW-1185">Reference proteome</keyword>
<evidence type="ECO:0000259" key="12">
    <source>
        <dbReference type="Pfam" id="PF23039"/>
    </source>
</evidence>
<feature type="domain" description="Transmembrane protein TMEM132 sixth" evidence="15">
    <location>
        <begin position="665"/>
        <end position="778"/>
    </location>
</feature>
<feature type="compositionally biased region" description="Acidic residues" evidence="6">
    <location>
        <begin position="951"/>
        <end position="968"/>
    </location>
</feature>
<evidence type="ECO:0000256" key="4">
    <source>
        <dbReference type="ARBA" id="ARBA00022989"/>
    </source>
</evidence>
<evidence type="ECO:0000256" key="6">
    <source>
        <dbReference type="SAM" id="MobiDB-lite"/>
    </source>
</evidence>
<feature type="domain" description="Transmembrane protein TMEM132 cohesin-like" evidence="12">
    <location>
        <begin position="285"/>
        <end position="429"/>
    </location>
</feature>
<protein>
    <recommendedName>
        <fullName evidence="18">Transmembrane protein 132D-like</fullName>
    </recommendedName>
</protein>
<feature type="chain" id="PRO_5044201420" description="Transmembrane protein 132D-like" evidence="8">
    <location>
        <begin position="24"/>
        <end position="1161"/>
    </location>
</feature>
<dbReference type="InterPro" id="IPR031437">
    <property type="entry name" value="Ig_TMEM132_4th"/>
</dbReference>
<gene>
    <name evidence="16" type="primary">TMEM132D</name>
</gene>
<dbReference type="GO" id="GO:0016020">
    <property type="term" value="C:membrane"/>
    <property type="evidence" value="ECO:0007669"/>
    <property type="project" value="UniProtKB-SubCell"/>
</dbReference>
<evidence type="ECO:0000259" key="14">
    <source>
        <dbReference type="Pfam" id="PF23486"/>
    </source>
</evidence>
<dbReference type="InterPro" id="IPR026307">
    <property type="entry name" value="TMEM132"/>
</dbReference>
<feature type="region of interest" description="Disordered" evidence="6">
    <location>
        <begin position="809"/>
        <end position="890"/>
    </location>
</feature>
<dbReference type="Pfam" id="PF23481">
    <property type="entry name" value="Ig_TMEM132_2nd"/>
    <property type="match status" value="1"/>
</dbReference>
<reference evidence="16" key="3">
    <citation type="submission" date="2025-09" db="UniProtKB">
        <authorList>
            <consortium name="Ensembl"/>
        </authorList>
    </citation>
    <scope>IDENTIFICATION</scope>
</reference>
<dbReference type="PANTHER" id="PTHR13388:SF23">
    <property type="entry name" value="TRANSMEMBRANE PROTEIN 132C"/>
    <property type="match status" value="1"/>
</dbReference>
<evidence type="ECO:0000259" key="10">
    <source>
        <dbReference type="Pfam" id="PF15706"/>
    </source>
</evidence>
<proteinExistence type="inferred from homology"/>
<evidence type="ECO:0000259" key="15">
    <source>
        <dbReference type="Pfam" id="PF23487"/>
    </source>
</evidence>
<dbReference type="Pfam" id="PF16070">
    <property type="entry name" value="Ig_TMEM132_4th"/>
    <property type="match status" value="1"/>
</dbReference>
<evidence type="ECO:0000256" key="1">
    <source>
        <dbReference type="ARBA" id="ARBA00004479"/>
    </source>
</evidence>
<comment type="similarity">
    <text evidence="2">Belongs to the TMEM132 family.</text>
</comment>
<evidence type="ECO:0000259" key="13">
    <source>
        <dbReference type="Pfam" id="PF23481"/>
    </source>
</evidence>
<dbReference type="InterPro" id="IPR055424">
    <property type="entry name" value="Ig_TMEM132_6th"/>
</dbReference>
<feature type="domain" description="Transmembrane protein TMEM132 fifth" evidence="14">
    <location>
        <begin position="531"/>
        <end position="664"/>
    </location>
</feature>
<feature type="domain" description="Transmembrane protein TMEM132 second Ig-like" evidence="13">
    <location>
        <begin position="126"/>
        <end position="259"/>
    </location>
</feature>